<proteinExistence type="predicted"/>
<feature type="region of interest" description="Disordered" evidence="1">
    <location>
        <begin position="64"/>
        <end position="96"/>
    </location>
</feature>
<dbReference type="AlphaFoldDB" id="A0A803QKS4"/>
<sequence length="130" mass="15387">MAVRVAKDAALLRLFLLYKSQTSSPSLFLNRRGARFDGRRTSRGWDFSTIATTTRFDGARAVCEQQGQDRHGRNRTPWLELKRQRQRKGPRLAEDEPRQKMIRVQSQARHFQDLIMPLRLLLLQRERQRL</sequence>
<dbReference type="Gramene" id="evm.model.10.175">
    <property type="protein sequence ID" value="cds.evm.model.10.175"/>
    <property type="gene ID" value="evm.TU.10.175"/>
</dbReference>
<evidence type="ECO:0000256" key="1">
    <source>
        <dbReference type="SAM" id="MobiDB-lite"/>
    </source>
</evidence>
<evidence type="ECO:0000313" key="2">
    <source>
        <dbReference type="EnsemblPlants" id="cds.evm.model.10.175"/>
    </source>
</evidence>
<organism evidence="2 3">
    <name type="scientific">Cannabis sativa</name>
    <name type="common">Hemp</name>
    <name type="synonym">Marijuana</name>
    <dbReference type="NCBI Taxonomy" id="3483"/>
    <lineage>
        <taxon>Eukaryota</taxon>
        <taxon>Viridiplantae</taxon>
        <taxon>Streptophyta</taxon>
        <taxon>Embryophyta</taxon>
        <taxon>Tracheophyta</taxon>
        <taxon>Spermatophyta</taxon>
        <taxon>Magnoliopsida</taxon>
        <taxon>eudicotyledons</taxon>
        <taxon>Gunneridae</taxon>
        <taxon>Pentapetalae</taxon>
        <taxon>rosids</taxon>
        <taxon>fabids</taxon>
        <taxon>Rosales</taxon>
        <taxon>Cannabaceae</taxon>
        <taxon>Cannabis</taxon>
    </lineage>
</organism>
<protein>
    <submittedName>
        <fullName evidence="2">Uncharacterized protein</fullName>
    </submittedName>
</protein>
<name>A0A803QKS4_CANSA</name>
<evidence type="ECO:0000313" key="3">
    <source>
        <dbReference type="Proteomes" id="UP000596661"/>
    </source>
</evidence>
<reference evidence="2" key="1">
    <citation type="submission" date="2021-03" db="UniProtKB">
        <authorList>
            <consortium name="EnsemblPlants"/>
        </authorList>
    </citation>
    <scope>IDENTIFICATION</scope>
</reference>
<dbReference type="EMBL" id="UZAU01000789">
    <property type="status" value="NOT_ANNOTATED_CDS"/>
    <property type="molecule type" value="Genomic_DNA"/>
</dbReference>
<accession>A0A803QKS4</accession>
<dbReference type="EnsemblPlants" id="evm.model.10.175">
    <property type="protein sequence ID" value="cds.evm.model.10.175"/>
    <property type="gene ID" value="evm.TU.10.175"/>
</dbReference>
<dbReference type="Proteomes" id="UP000596661">
    <property type="component" value="Unassembled WGS sequence"/>
</dbReference>
<keyword evidence="3" id="KW-1185">Reference proteome</keyword>